<sequence length="693" mass="79125">MTEINEVTLEFLRHGRPHNHLLSPLTRYMALCGRHEAAPVTLPFEHWEIMELIDTLRYKHRSHARSSRLARHHNMANALGRFLFDVPGFAVDVMQRASGSDQLCHLQLVFSASELCLLPFEVAKIPDGYSGNGQELLLRVDPRVVLTRQARDAKGYLVPWDRPPKILFAWAATRENMPVPYEAHLLALRRALDNFIFRSSPDRSPIELSDYLMVLPDASLSEIHDIMSRHAITHVHLLAHGMRDKTLVERHGLLLWDKEKQDEDLVDGERLGSALLAGRSHNRGEAPVVVTIASCDNGHQGSVIMPGSNLLHSIHEQGIPLVVGSQFPLSLAGSVRFVDSFYRALLDGQDPRLALCQLRFALRNSDTDVHDWASLVSYASLPYDLNRQLQRFRARQAKEIMRVSLAFAHKVTDKRIFEEPQNEEALLEKVKRRVEKAILWMPAAQPANDETFFSERSRRESDLCTLGSAQKRIAQTFYLQAEALREAQIRNEGPMSEPSTDVLSLREESRIALRKALAYYQRALGIHPESAWAGTQCLSLNLYLTYEVQGRLTHNGLCPRQWRTYHRLALAALESDHEETRLWSCCNLAELEILGLIGRRGGMQTFTETIDEGLDPVHHLRTLQQQAFNSSRHVIACYWQLMRYARWFVYRTPEADGQFGDNLVESELTEIQEMFSYVAQLIDIDRPSTPENF</sequence>
<accession>A0A8A4TV49</accession>
<dbReference type="Pfam" id="PF12770">
    <property type="entry name" value="CHAT"/>
    <property type="match status" value="1"/>
</dbReference>
<dbReference type="Proteomes" id="UP000663929">
    <property type="component" value="Chromosome"/>
</dbReference>
<evidence type="ECO:0000313" key="3">
    <source>
        <dbReference type="Proteomes" id="UP000663929"/>
    </source>
</evidence>
<evidence type="ECO:0000259" key="1">
    <source>
        <dbReference type="Pfam" id="PF12770"/>
    </source>
</evidence>
<gene>
    <name evidence="2" type="ORF">J3U87_10480</name>
</gene>
<dbReference type="InterPro" id="IPR024983">
    <property type="entry name" value="CHAT_dom"/>
</dbReference>
<dbReference type="RefSeq" id="WP_237382990.1">
    <property type="nucleotide sequence ID" value="NZ_CP071793.1"/>
</dbReference>
<dbReference type="KEGG" id="scor:J3U87_10480"/>
<dbReference type="AlphaFoldDB" id="A0A8A4TV49"/>
<keyword evidence="3" id="KW-1185">Reference proteome</keyword>
<feature type="domain" description="CHAT" evidence="1">
    <location>
        <begin position="77"/>
        <end position="378"/>
    </location>
</feature>
<proteinExistence type="predicted"/>
<organism evidence="2 3">
    <name type="scientific">Sulfidibacter corallicola</name>
    <dbReference type="NCBI Taxonomy" id="2818388"/>
    <lineage>
        <taxon>Bacteria</taxon>
        <taxon>Pseudomonadati</taxon>
        <taxon>Acidobacteriota</taxon>
        <taxon>Holophagae</taxon>
        <taxon>Acanthopleuribacterales</taxon>
        <taxon>Acanthopleuribacteraceae</taxon>
        <taxon>Sulfidibacter</taxon>
    </lineage>
</organism>
<protein>
    <submittedName>
        <fullName evidence="2">CHAT domain-containing protein</fullName>
    </submittedName>
</protein>
<dbReference type="EMBL" id="CP071793">
    <property type="protein sequence ID" value="QTD52892.1"/>
    <property type="molecule type" value="Genomic_DNA"/>
</dbReference>
<reference evidence="2" key="1">
    <citation type="submission" date="2021-03" db="EMBL/GenBank/DDBJ databases">
        <title>Acanthopleuribacteraceae sp. M133.</title>
        <authorList>
            <person name="Wang G."/>
        </authorList>
    </citation>
    <scope>NUCLEOTIDE SEQUENCE</scope>
    <source>
        <strain evidence="2">M133</strain>
    </source>
</reference>
<evidence type="ECO:0000313" key="2">
    <source>
        <dbReference type="EMBL" id="QTD52892.1"/>
    </source>
</evidence>
<name>A0A8A4TV49_SULCO</name>